<name>A0A9W9H4Q0_9EURO</name>
<dbReference type="AlphaFoldDB" id="A0A9W9H4Q0"/>
<evidence type="ECO:0000259" key="8">
    <source>
        <dbReference type="SMART" id="SM00385"/>
    </source>
</evidence>
<comment type="similarity">
    <text evidence="1">Belongs to the cyclin family. Cyclin C subfamily.</text>
</comment>
<reference evidence="9" key="1">
    <citation type="submission" date="2022-12" db="EMBL/GenBank/DDBJ databases">
        <authorList>
            <person name="Petersen C."/>
        </authorList>
    </citation>
    <scope>NUCLEOTIDE SEQUENCE</scope>
    <source>
        <strain evidence="9">IBT 21472</strain>
    </source>
</reference>
<dbReference type="InterPro" id="IPR013763">
    <property type="entry name" value="Cyclin-like_dom"/>
</dbReference>
<dbReference type="PANTHER" id="PTHR10026">
    <property type="entry name" value="CYCLIN"/>
    <property type="match status" value="1"/>
</dbReference>
<organism evidence="9 10">
    <name type="scientific">Penicillium atrosanguineum</name>
    <dbReference type="NCBI Taxonomy" id="1132637"/>
    <lineage>
        <taxon>Eukaryota</taxon>
        <taxon>Fungi</taxon>
        <taxon>Dikarya</taxon>
        <taxon>Ascomycota</taxon>
        <taxon>Pezizomycotina</taxon>
        <taxon>Eurotiomycetes</taxon>
        <taxon>Eurotiomycetidae</taxon>
        <taxon>Eurotiales</taxon>
        <taxon>Aspergillaceae</taxon>
        <taxon>Penicillium</taxon>
    </lineage>
</organism>
<dbReference type="EMBL" id="JAPZBO010000009">
    <property type="protein sequence ID" value="KAJ5302738.1"/>
    <property type="molecule type" value="Genomic_DNA"/>
</dbReference>
<dbReference type="Gene3D" id="1.10.472.10">
    <property type="entry name" value="Cyclin-like"/>
    <property type="match status" value="2"/>
</dbReference>
<dbReference type="FunFam" id="1.10.472.10:FF:000101">
    <property type="entry name" value="Cyclin, putative"/>
    <property type="match status" value="1"/>
</dbReference>
<dbReference type="InterPro" id="IPR036915">
    <property type="entry name" value="Cyclin-like_sf"/>
</dbReference>
<keyword evidence="6" id="KW-0195">Cyclin</keyword>
<gene>
    <name evidence="9" type="ORF">N7476_009537</name>
</gene>
<dbReference type="InterPro" id="IPR006671">
    <property type="entry name" value="Cyclin_N"/>
</dbReference>
<reference evidence="9" key="2">
    <citation type="journal article" date="2023" name="IMA Fungus">
        <title>Comparative genomic study of the Penicillium genus elucidates a diverse pangenome and 15 lateral gene transfer events.</title>
        <authorList>
            <person name="Petersen C."/>
            <person name="Sorensen T."/>
            <person name="Nielsen M.R."/>
            <person name="Sondergaard T.E."/>
            <person name="Sorensen J.L."/>
            <person name="Fitzpatrick D.A."/>
            <person name="Frisvad J.C."/>
            <person name="Nielsen K.L."/>
        </authorList>
    </citation>
    <scope>NUCLEOTIDE SEQUENCE</scope>
    <source>
        <strain evidence="9">IBT 21472</strain>
    </source>
</reference>
<evidence type="ECO:0000313" key="10">
    <source>
        <dbReference type="Proteomes" id="UP001147746"/>
    </source>
</evidence>
<evidence type="ECO:0000256" key="7">
    <source>
        <dbReference type="SAM" id="MobiDB-lite"/>
    </source>
</evidence>
<keyword evidence="10" id="KW-1185">Reference proteome</keyword>
<comment type="caution">
    <text evidence="9">The sequence shown here is derived from an EMBL/GenBank/DDBJ whole genome shotgun (WGS) entry which is preliminary data.</text>
</comment>
<dbReference type="InterPro" id="IPR043198">
    <property type="entry name" value="Cyclin/Ssn8"/>
</dbReference>
<feature type="compositionally biased region" description="Basic and acidic residues" evidence="7">
    <location>
        <begin position="309"/>
        <end position="324"/>
    </location>
</feature>
<accession>A0A9W9H4Q0</accession>
<comment type="subunit">
    <text evidence="2">Component of the SRB8-11 complex, a regulatory module of the Mediator complex.</text>
</comment>
<evidence type="ECO:0000313" key="9">
    <source>
        <dbReference type="EMBL" id="KAJ5302738.1"/>
    </source>
</evidence>
<dbReference type="SUPFAM" id="SSF47954">
    <property type="entry name" value="Cyclin-like"/>
    <property type="match status" value="2"/>
</dbReference>
<dbReference type="CDD" id="cd20546">
    <property type="entry name" value="CYCLIN_SpCG1C_ScCTK2-like_rpt2"/>
    <property type="match status" value="1"/>
</dbReference>
<proteinExistence type="inferred from homology"/>
<sequence length="402" mass="46180">MPVPLDHPGSSAIAMSRERYERARPRADPDPVVQELPAIHPSFIQVAKPYVFEQTIQDCIQAMGVSPMREENLRLQGVSWIDNVRKVLHLPVRTFNTAVIYYHRFRLSHPDSEYNFTDAAAAALFTACKIEDTLKKSRDIVCAAYNLKLPPSEHLSSDSPVFETNARGIIGLERLMLESSGFDFRTRHPQKTLIKLAQFYKLSKETEVTDLAYRISLDLYRTFAPVKQTTATMAFSCLELAGRLLDKRVAMIESGQDYDQWDTSRPEVMETLFDILELYTHHRSSTSVGPQFPADRFLTVRIPLNQEASEHHIPRHANWEDRPRQPMYLENQPNNARPKDVDTERPHHPLTPTAANGDRHRTSDRGKDAAVRFMLDHDIAESEMRQVAEYFNVEMEEYEVDA</sequence>
<evidence type="ECO:0000256" key="4">
    <source>
        <dbReference type="ARBA" id="ARBA00022491"/>
    </source>
</evidence>
<dbReference type="SMART" id="SM00385">
    <property type="entry name" value="CYCLIN"/>
    <property type="match status" value="1"/>
</dbReference>
<evidence type="ECO:0000256" key="6">
    <source>
        <dbReference type="RuleBase" id="RU000383"/>
    </source>
</evidence>
<dbReference type="Pfam" id="PF00134">
    <property type="entry name" value="Cyclin_N"/>
    <property type="match status" value="1"/>
</dbReference>
<protein>
    <recommendedName>
        <fullName evidence="3">RNA polymerase II holoenzyme cyclin-like subunit</fullName>
    </recommendedName>
</protein>
<evidence type="ECO:0000256" key="3">
    <source>
        <dbReference type="ARBA" id="ARBA00014912"/>
    </source>
</evidence>
<feature type="domain" description="Cyclin-like" evidence="8">
    <location>
        <begin position="79"/>
        <end position="178"/>
    </location>
</feature>
<evidence type="ECO:0000256" key="5">
    <source>
        <dbReference type="ARBA" id="ARBA00025278"/>
    </source>
</evidence>
<evidence type="ECO:0000256" key="2">
    <source>
        <dbReference type="ARBA" id="ARBA00011612"/>
    </source>
</evidence>
<dbReference type="Proteomes" id="UP001147746">
    <property type="component" value="Unassembled WGS sequence"/>
</dbReference>
<feature type="compositionally biased region" description="Basic and acidic residues" evidence="7">
    <location>
        <begin position="337"/>
        <end position="347"/>
    </location>
</feature>
<dbReference type="FunFam" id="1.10.472.10:FF:000073">
    <property type="entry name" value="C-type cyclin"/>
    <property type="match status" value="1"/>
</dbReference>
<feature type="region of interest" description="Disordered" evidence="7">
    <location>
        <begin position="309"/>
        <end position="364"/>
    </location>
</feature>
<dbReference type="GO" id="GO:0006357">
    <property type="term" value="P:regulation of transcription by RNA polymerase II"/>
    <property type="evidence" value="ECO:0007669"/>
    <property type="project" value="InterPro"/>
</dbReference>
<evidence type="ECO:0000256" key="1">
    <source>
        <dbReference type="ARBA" id="ARBA00008638"/>
    </source>
</evidence>
<dbReference type="GO" id="GO:0016538">
    <property type="term" value="F:cyclin-dependent protein serine/threonine kinase regulator activity"/>
    <property type="evidence" value="ECO:0007669"/>
    <property type="project" value="InterPro"/>
</dbReference>
<keyword evidence="4" id="KW-0678">Repressor</keyword>
<comment type="function">
    <text evidence="5">Component of the SRB8-11 complex. The SRB8-11 complex is a regulatory module of the Mediator complex which is itself involved in regulation of basal and activated RNA polymerase II-dependent transcription. The SRB8-11 complex may be involved in the transcriptional repression of a subset of genes regulated by Mediator. It may inhibit the association of the Mediator complex with RNA polymerase II to form the holoenzyme complex. The SRB8-11 complex phosphorylates the C-terminal domain (CTD) of the largest subunit of RNA polymerase II.</text>
</comment>